<keyword evidence="3" id="KW-1185">Reference proteome</keyword>
<proteinExistence type="predicted"/>
<evidence type="ECO:0000256" key="1">
    <source>
        <dbReference type="SAM" id="Phobius"/>
    </source>
</evidence>
<comment type="caution">
    <text evidence="2">The sequence shown here is derived from an EMBL/GenBank/DDBJ whole genome shotgun (WGS) entry which is preliminary data.</text>
</comment>
<keyword evidence="1" id="KW-1133">Transmembrane helix</keyword>
<dbReference type="PATRIC" id="fig|1620.3.peg.692"/>
<keyword evidence="1" id="KW-0472">Membrane</keyword>
<dbReference type="EMBL" id="JQCD01000024">
    <property type="protein sequence ID" value="KRN77162.1"/>
    <property type="molecule type" value="Genomic_DNA"/>
</dbReference>
<feature type="transmembrane region" description="Helical" evidence="1">
    <location>
        <begin position="6"/>
        <end position="25"/>
    </location>
</feature>
<evidence type="ECO:0000313" key="3">
    <source>
        <dbReference type="Proteomes" id="UP000051673"/>
    </source>
</evidence>
<dbReference type="AlphaFoldDB" id="A0A0R2JRF3"/>
<reference evidence="2 3" key="1">
    <citation type="journal article" date="2015" name="Genome Announc.">
        <title>Expanding the biotechnology potential of lactobacilli through comparative genomics of 213 strains and associated genera.</title>
        <authorList>
            <person name="Sun Z."/>
            <person name="Harris H.M."/>
            <person name="McCann A."/>
            <person name="Guo C."/>
            <person name="Argimon S."/>
            <person name="Zhang W."/>
            <person name="Yang X."/>
            <person name="Jeffery I.B."/>
            <person name="Cooney J.C."/>
            <person name="Kagawa T.F."/>
            <person name="Liu W."/>
            <person name="Song Y."/>
            <person name="Salvetti E."/>
            <person name="Wrobel A."/>
            <person name="Rasinkangas P."/>
            <person name="Parkhill J."/>
            <person name="Rea M.C."/>
            <person name="O'Sullivan O."/>
            <person name="Ritari J."/>
            <person name="Douillard F.P."/>
            <person name="Paul Ross R."/>
            <person name="Yang R."/>
            <person name="Briner A.E."/>
            <person name="Felis G.E."/>
            <person name="de Vos W.M."/>
            <person name="Barrangou R."/>
            <person name="Klaenhammer T.R."/>
            <person name="Caufield P.W."/>
            <person name="Cui Y."/>
            <person name="Zhang H."/>
            <person name="O'Toole P.W."/>
        </authorList>
    </citation>
    <scope>NUCLEOTIDE SEQUENCE [LARGE SCALE GENOMIC DNA]</scope>
    <source>
        <strain evidence="2 3">DSM 20014</strain>
    </source>
</reference>
<accession>A0A0R2JRF3</accession>
<dbReference type="STRING" id="1620.IV67_GL000683"/>
<dbReference type="Proteomes" id="UP000051673">
    <property type="component" value="Unassembled WGS sequence"/>
</dbReference>
<dbReference type="RefSeq" id="WP_057788169.1">
    <property type="nucleotide sequence ID" value="NZ_JQCD01000024.1"/>
</dbReference>
<organism evidence="2 3">
    <name type="scientific">Weissella minor</name>
    <dbReference type="NCBI Taxonomy" id="1620"/>
    <lineage>
        <taxon>Bacteria</taxon>
        <taxon>Bacillati</taxon>
        <taxon>Bacillota</taxon>
        <taxon>Bacilli</taxon>
        <taxon>Lactobacillales</taxon>
        <taxon>Lactobacillaceae</taxon>
        <taxon>Weissella</taxon>
    </lineage>
</organism>
<name>A0A0R2JRF3_9LACO</name>
<keyword evidence="1" id="KW-0812">Transmembrane</keyword>
<sequence length="149" mass="17033">MKYQKTILSAVVIGVVLTGVIFGVNQLHEQKLKERTAIASSVQQTQIDQLSSKDQERLIKCWVRENAEKGYDKVGHQLPPASVALNKMSVNKTDKQTWQVTSDLFEGKDKTYVVTRSGQQWEMKQAQDKKDPTTISDQDLYSRYKDQIK</sequence>
<gene>
    <name evidence="2" type="ORF">IV67_GL000683</name>
</gene>
<evidence type="ECO:0000313" key="2">
    <source>
        <dbReference type="EMBL" id="KRN77162.1"/>
    </source>
</evidence>
<protein>
    <submittedName>
        <fullName evidence="2">Uncharacterized protein</fullName>
    </submittedName>
</protein>